<dbReference type="Proteomes" id="UP000095229">
    <property type="component" value="Unassembled WGS sequence"/>
</dbReference>
<gene>
    <name evidence="2" type="ORF">lpari_03452</name>
</gene>
<proteinExistence type="predicted"/>
<accession>A0A1E5JM03</accession>
<feature type="compositionally biased region" description="Polar residues" evidence="1">
    <location>
        <begin position="484"/>
        <end position="499"/>
    </location>
</feature>
<dbReference type="OrthoDB" id="9884853at2"/>
<protein>
    <submittedName>
        <fullName evidence="2">Uncharacterized protein</fullName>
    </submittedName>
</protein>
<sequence>MRSPIESSQKVTVDKIKICNEQIFQFVTKYRYLDIEDWEARNSSSGHKFQIVSPLFDSAEQLHAILKQYGYDNHPNYKICESREPGKYRIVITNLLDISSHFNPIAQKLNEYGYLGCHGWESRQSTGQMVSGLFDSPEEPQEILKKHSEFISLKHYKVVESNQEPGKYRICISNDKTNQEDPWSFLLQDMSVYHQQDMAETVKWMHESGLTVLNFITQMGYQEICSFRTQMHFKNKDLTKPGHWVFDEKNLCLVNSGPSVKYDNDEGAAYKQNIVFSIQFGIERLQFPQSLKKLVDFIKIENYKHCSYYYIPLQAIKTDLKLFIDSTVSGLDRILGHLNNQIKHKKLELNFFSERFTLDQHLILAGCFKFYQQVMTSSFSPADAGRIIEILLKDNKTQEEEEWLNHKIPSEIYDNLLRGNEILTRLKLDTVDGGNLKNGMPITTADIHQFMKLSFSLTELYCQKKIFSDLKKGFGQQEIEKPSISISSHPNSLFSGESKNNSREESIERKGNIPSPI</sequence>
<comment type="caution">
    <text evidence="2">The sequence shown here is derived from an EMBL/GenBank/DDBJ whole genome shotgun (WGS) entry which is preliminary data.</text>
</comment>
<reference evidence="2 3" key="1">
    <citation type="submission" date="2016-02" db="EMBL/GenBank/DDBJ databases">
        <title>Secondary metabolites in Legionella.</title>
        <authorList>
            <person name="Tobias N.J."/>
            <person name="Bode H.B."/>
        </authorList>
    </citation>
    <scope>NUCLEOTIDE SEQUENCE [LARGE SCALE GENOMIC DNA]</scope>
    <source>
        <strain evidence="2 3">DSM 19216</strain>
    </source>
</reference>
<dbReference type="EMBL" id="LSOG01000090">
    <property type="protein sequence ID" value="OEH45542.1"/>
    <property type="molecule type" value="Genomic_DNA"/>
</dbReference>
<feature type="compositionally biased region" description="Basic and acidic residues" evidence="1">
    <location>
        <begin position="500"/>
        <end position="511"/>
    </location>
</feature>
<feature type="region of interest" description="Disordered" evidence="1">
    <location>
        <begin position="480"/>
        <end position="517"/>
    </location>
</feature>
<name>A0A1E5JM03_9GAMM</name>
<dbReference type="AlphaFoldDB" id="A0A1E5JM03"/>
<evidence type="ECO:0000313" key="2">
    <source>
        <dbReference type="EMBL" id="OEH45542.1"/>
    </source>
</evidence>
<dbReference type="PATRIC" id="fig|45071.6.peg.869"/>
<evidence type="ECO:0000313" key="3">
    <source>
        <dbReference type="Proteomes" id="UP000095229"/>
    </source>
</evidence>
<keyword evidence="3" id="KW-1185">Reference proteome</keyword>
<organism evidence="2 3">
    <name type="scientific">Legionella parisiensis</name>
    <dbReference type="NCBI Taxonomy" id="45071"/>
    <lineage>
        <taxon>Bacteria</taxon>
        <taxon>Pseudomonadati</taxon>
        <taxon>Pseudomonadota</taxon>
        <taxon>Gammaproteobacteria</taxon>
        <taxon>Legionellales</taxon>
        <taxon>Legionellaceae</taxon>
        <taxon>Legionella</taxon>
    </lineage>
</organism>
<evidence type="ECO:0000256" key="1">
    <source>
        <dbReference type="SAM" id="MobiDB-lite"/>
    </source>
</evidence>
<dbReference type="RefSeq" id="WP_058516710.1">
    <property type="nucleotide sequence ID" value="NZ_CAAAIE010000002.1"/>
</dbReference>